<reference evidence="10 11" key="1">
    <citation type="submission" date="2016-10" db="EMBL/GenBank/DDBJ databases">
        <authorList>
            <person name="de Groot N.N."/>
        </authorList>
    </citation>
    <scope>NUCLEOTIDE SEQUENCE [LARGE SCALE GENOMIC DNA]</scope>
    <source>
        <strain evidence="10 11">CGMCC 4.2026</strain>
    </source>
</reference>
<dbReference type="AlphaFoldDB" id="A0A1H8GFI5"/>
<feature type="transmembrane region" description="Helical" evidence="9">
    <location>
        <begin position="346"/>
        <end position="364"/>
    </location>
</feature>
<dbReference type="GO" id="GO:0005886">
    <property type="term" value="C:plasma membrane"/>
    <property type="evidence" value="ECO:0007669"/>
    <property type="project" value="UniProtKB-SubCell"/>
</dbReference>
<keyword evidence="5 9" id="KW-1133">Transmembrane helix</keyword>
<keyword evidence="6 9" id="KW-0472">Membrane</keyword>
<sequence length="492" mass="53708">MTSVRDREDDDRRELRVRPTDEDPVAASGSEFIGGPAGRRILIGGSRWWNPLRVMALVVIGMFALGMAQKASCYTQDWFLPGDLQYAHACYSDIPHLYDQRGFGSDLVPYFDRIPDSVSGSGSVHYLEYPVLTGLFMEVASWVTPHDTATKSAQAYWIANSAMLMVCAVVLVVCVARTNKRRPWDGLFVALSPALALTATINWDLFAVALTAAGMMLWSRGRPAAAGVLIGLATAAKLYPVLLLGALLVLCLRAGRLRSFGAALGSAAAAWLIVNLPVILLAQHGWAEFYTFSRTRPTDYGSLWLIISERARIPLSNVNAYATAMMLVLCAGVAALALFARRRPRIGQIAFLVVAALILSNKVYSPQYVLWLLPLAVLARPRWRDLLIWQATEVLYFLGIWMRLAYVTGTKHHGLTSDAYHLAIAAHLLGVLYLCAMVVRDILLPQHDVVRQDGADDPAGGVLDGAQDVFVLGAAPHEPKHAAHAVSGQHLT</sequence>
<evidence type="ECO:0000256" key="9">
    <source>
        <dbReference type="SAM" id="Phobius"/>
    </source>
</evidence>
<evidence type="ECO:0000256" key="6">
    <source>
        <dbReference type="ARBA" id="ARBA00023136"/>
    </source>
</evidence>
<comment type="similarity">
    <text evidence="7">Belongs to the glycosyltransferase 87 family.</text>
</comment>
<dbReference type="EMBL" id="FODD01000005">
    <property type="protein sequence ID" value="SEN42911.1"/>
    <property type="molecule type" value="Genomic_DNA"/>
</dbReference>
<evidence type="ECO:0000256" key="5">
    <source>
        <dbReference type="ARBA" id="ARBA00022989"/>
    </source>
</evidence>
<proteinExistence type="inferred from homology"/>
<dbReference type="PIRSF" id="PIRSF010361">
    <property type="entry name" value="UCP010361"/>
    <property type="match status" value="1"/>
</dbReference>
<dbReference type="InterPro" id="IPR016570">
    <property type="entry name" value="UCP010361"/>
</dbReference>
<dbReference type="OrthoDB" id="3348156at2"/>
<evidence type="ECO:0000256" key="7">
    <source>
        <dbReference type="ARBA" id="ARBA00024033"/>
    </source>
</evidence>
<feature type="transmembrane region" description="Helical" evidence="9">
    <location>
        <begin position="224"/>
        <end position="250"/>
    </location>
</feature>
<protein>
    <submittedName>
        <fullName evidence="10">Uncharacterized membrane protein</fullName>
    </submittedName>
</protein>
<dbReference type="RefSeq" id="WP_069465912.1">
    <property type="nucleotide sequence ID" value="NZ_FODD01000005.1"/>
</dbReference>
<dbReference type="InterPro" id="IPR018584">
    <property type="entry name" value="GT87"/>
</dbReference>
<dbReference type="STRING" id="310780.SAMN05216267_100576"/>
<evidence type="ECO:0000256" key="2">
    <source>
        <dbReference type="ARBA" id="ARBA00022475"/>
    </source>
</evidence>
<accession>A0A1H8GFI5</accession>
<evidence type="ECO:0000256" key="3">
    <source>
        <dbReference type="ARBA" id="ARBA00022679"/>
    </source>
</evidence>
<feature type="transmembrane region" description="Helical" evidence="9">
    <location>
        <begin position="155"/>
        <end position="176"/>
    </location>
</feature>
<keyword evidence="3" id="KW-0808">Transferase</keyword>
<evidence type="ECO:0000256" key="8">
    <source>
        <dbReference type="SAM" id="MobiDB-lite"/>
    </source>
</evidence>
<dbReference type="Proteomes" id="UP000181951">
    <property type="component" value="Unassembled WGS sequence"/>
</dbReference>
<keyword evidence="4 9" id="KW-0812">Transmembrane</keyword>
<name>A0A1H8GFI5_9ACTN</name>
<feature type="compositionally biased region" description="Basic and acidic residues" evidence="8">
    <location>
        <begin position="1"/>
        <end position="21"/>
    </location>
</feature>
<feature type="transmembrane region" description="Helical" evidence="9">
    <location>
        <begin position="262"/>
        <end position="282"/>
    </location>
</feature>
<comment type="subcellular location">
    <subcellularLocation>
        <location evidence="1">Cell membrane</location>
        <topology evidence="1">Multi-pass membrane protein</topology>
    </subcellularLocation>
</comment>
<feature type="transmembrane region" description="Helical" evidence="9">
    <location>
        <begin position="419"/>
        <end position="439"/>
    </location>
</feature>
<evidence type="ECO:0000256" key="1">
    <source>
        <dbReference type="ARBA" id="ARBA00004651"/>
    </source>
</evidence>
<evidence type="ECO:0000313" key="10">
    <source>
        <dbReference type="EMBL" id="SEN42911.1"/>
    </source>
</evidence>
<feature type="region of interest" description="Disordered" evidence="8">
    <location>
        <begin position="1"/>
        <end position="29"/>
    </location>
</feature>
<organism evidence="10 11">
    <name type="scientific">Actinacidiphila rubida</name>
    <dbReference type="NCBI Taxonomy" id="310780"/>
    <lineage>
        <taxon>Bacteria</taxon>
        <taxon>Bacillati</taxon>
        <taxon>Actinomycetota</taxon>
        <taxon>Actinomycetes</taxon>
        <taxon>Kitasatosporales</taxon>
        <taxon>Streptomycetaceae</taxon>
        <taxon>Actinacidiphila</taxon>
    </lineage>
</organism>
<feature type="transmembrane region" description="Helical" evidence="9">
    <location>
        <begin position="387"/>
        <end position="407"/>
    </location>
</feature>
<evidence type="ECO:0000313" key="11">
    <source>
        <dbReference type="Proteomes" id="UP000181951"/>
    </source>
</evidence>
<dbReference type="Pfam" id="PF09594">
    <property type="entry name" value="GT87"/>
    <property type="match status" value="1"/>
</dbReference>
<feature type="transmembrane region" description="Helical" evidence="9">
    <location>
        <begin position="188"/>
        <end position="218"/>
    </location>
</feature>
<evidence type="ECO:0000256" key="4">
    <source>
        <dbReference type="ARBA" id="ARBA00022692"/>
    </source>
</evidence>
<feature type="transmembrane region" description="Helical" evidence="9">
    <location>
        <begin position="48"/>
        <end position="68"/>
    </location>
</feature>
<dbReference type="GO" id="GO:0016758">
    <property type="term" value="F:hexosyltransferase activity"/>
    <property type="evidence" value="ECO:0007669"/>
    <property type="project" value="InterPro"/>
</dbReference>
<gene>
    <name evidence="10" type="ORF">SAMN05216267_100576</name>
</gene>
<feature type="transmembrane region" description="Helical" evidence="9">
    <location>
        <begin position="320"/>
        <end position="339"/>
    </location>
</feature>
<keyword evidence="2" id="KW-1003">Cell membrane</keyword>
<keyword evidence="11" id="KW-1185">Reference proteome</keyword>